<feature type="signal peptide" evidence="1">
    <location>
        <begin position="1"/>
        <end position="26"/>
    </location>
</feature>
<dbReference type="OrthoDB" id="1623338at2759"/>
<gene>
    <name evidence="2" type="ORF">EPI10_016557</name>
</gene>
<dbReference type="InterPro" id="IPR012337">
    <property type="entry name" value="RNaseH-like_sf"/>
</dbReference>
<dbReference type="EMBL" id="SMMG02000006">
    <property type="protein sequence ID" value="KAA3470885.1"/>
    <property type="molecule type" value="Genomic_DNA"/>
</dbReference>
<dbReference type="AlphaFoldDB" id="A0A5B6VPF7"/>
<dbReference type="PANTHER" id="PTHR45835">
    <property type="entry name" value="YALI0A06105P"/>
    <property type="match status" value="1"/>
</dbReference>
<dbReference type="GO" id="GO:0003676">
    <property type="term" value="F:nucleic acid binding"/>
    <property type="evidence" value="ECO:0007669"/>
    <property type="project" value="InterPro"/>
</dbReference>
<dbReference type="InterPro" id="IPR036397">
    <property type="entry name" value="RNaseH_sf"/>
</dbReference>
<reference evidence="3" key="1">
    <citation type="journal article" date="2019" name="Plant Biotechnol. J.">
        <title>Genome sequencing of the Australian wild diploid species Gossypium australe highlights disease resistance and delayed gland morphogenesis.</title>
        <authorList>
            <person name="Cai Y."/>
            <person name="Cai X."/>
            <person name="Wang Q."/>
            <person name="Wang P."/>
            <person name="Zhang Y."/>
            <person name="Cai C."/>
            <person name="Xu Y."/>
            <person name="Wang K."/>
            <person name="Zhou Z."/>
            <person name="Wang C."/>
            <person name="Geng S."/>
            <person name="Li B."/>
            <person name="Dong Q."/>
            <person name="Hou Y."/>
            <person name="Wang H."/>
            <person name="Ai P."/>
            <person name="Liu Z."/>
            <person name="Yi F."/>
            <person name="Sun M."/>
            <person name="An G."/>
            <person name="Cheng J."/>
            <person name="Zhang Y."/>
            <person name="Shi Q."/>
            <person name="Xie Y."/>
            <person name="Shi X."/>
            <person name="Chang Y."/>
            <person name="Huang F."/>
            <person name="Chen Y."/>
            <person name="Hong S."/>
            <person name="Mi L."/>
            <person name="Sun Q."/>
            <person name="Zhang L."/>
            <person name="Zhou B."/>
            <person name="Peng R."/>
            <person name="Zhang X."/>
            <person name="Liu F."/>
        </authorList>
    </citation>
    <scope>NUCLEOTIDE SEQUENCE [LARGE SCALE GENOMIC DNA]</scope>
    <source>
        <strain evidence="3">cv. PA1801</strain>
    </source>
</reference>
<keyword evidence="1" id="KW-0732">Signal</keyword>
<feature type="chain" id="PRO_5022732971" evidence="1">
    <location>
        <begin position="27"/>
        <end position="116"/>
    </location>
</feature>
<keyword evidence="3" id="KW-1185">Reference proteome</keyword>
<dbReference type="Proteomes" id="UP000325315">
    <property type="component" value="Unassembled WGS sequence"/>
</dbReference>
<evidence type="ECO:0000313" key="2">
    <source>
        <dbReference type="EMBL" id="KAA3470885.1"/>
    </source>
</evidence>
<evidence type="ECO:0000313" key="3">
    <source>
        <dbReference type="Proteomes" id="UP000325315"/>
    </source>
</evidence>
<dbReference type="Gene3D" id="3.30.420.10">
    <property type="entry name" value="Ribonuclease H-like superfamily/Ribonuclease H"/>
    <property type="match status" value="1"/>
</dbReference>
<sequence length="116" mass="13970">MYLNLVSLFWWLEWKWGRIIMDFVSGFPLNASNKNLVWVIVDKLTKSAHFVALRTNYLLEKLVEQYIAKKVCMHSIPYSVVSDHDSRFTSRFWKQLQTSIETKFRFNITFHPETHR</sequence>
<dbReference type="PANTHER" id="PTHR45835:SF99">
    <property type="entry name" value="CHROMO DOMAIN-CONTAINING PROTEIN-RELATED"/>
    <property type="match status" value="1"/>
</dbReference>
<protein>
    <submittedName>
        <fullName evidence="2">Integrase</fullName>
    </submittedName>
</protein>
<organism evidence="2 3">
    <name type="scientific">Gossypium australe</name>
    <dbReference type="NCBI Taxonomy" id="47621"/>
    <lineage>
        <taxon>Eukaryota</taxon>
        <taxon>Viridiplantae</taxon>
        <taxon>Streptophyta</taxon>
        <taxon>Embryophyta</taxon>
        <taxon>Tracheophyta</taxon>
        <taxon>Spermatophyta</taxon>
        <taxon>Magnoliopsida</taxon>
        <taxon>eudicotyledons</taxon>
        <taxon>Gunneridae</taxon>
        <taxon>Pentapetalae</taxon>
        <taxon>rosids</taxon>
        <taxon>malvids</taxon>
        <taxon>Malvales</taxon>
        <taxon>Malvaceae</taxon>
        <taxon>Malvoideae</taxon>
        <taxon>Gossypium</taxon>
    </lineage>
</organism>
<proteinExistence type="predicted"/>
<accession>A0A5B6VPF7</accession>
<evidence type="ECO:0000256" key="1">
    <source>
        <dbReference type="SAM" id="SignalP"/>
    </source>
</evidence>
<dbReference type="SUPFAM" id="SSF53098">
    <property type="entry name" value="Ribonuclease H-like"/>
    <property type="match status" value="1"/>
</dbReference>
<name>A0A5B6VPF7_9ROSI</name>
<comment type="caution">
    <text evidence="2">The sequence shown here is derived from an EMBL/GenBank/DDBJ whole genome shotgun (WGS) entry which is preliminary data.</text>
</comment>